<dbReference type="InterPro" id="IPR052168">
    <property type="entry name" value="Cytochrome_b561_oxidase"/>
</dbReference>
<evidence type="ECO:0000256" key="4">
    <source>
        <dbReference type="ARBA" id="ARBA00022475"/>
    </source>
</evidence>
<keyword evidence="8" id="KW-0249">Electron transport</keyword>
<protein>
    <submittedName>
        <fullName evidence="15">Type-b cytochrome</fullName>
    </submittedName>
</protein>
<keyword evidence="5" id="KW-0349">Heme</keyword>
<keyword evidence="9 13" id="KW-1133">Transmembrane helix</keyword>
<dbReference type="Pfam" id="PF01292">
    <property type="entry name" value="Ni_hydr_CYTB"/>
    <property type="match status" value="1"/>
</dbReference>
<evidence type="ECO:0000256" key="5">
    <source>
        <dbReference type="ARBA" id="ARBA00022617"/>
    </source>
</evidence>
<name>A0ABQ2WKV7_9ALTE</name>
<accession>A0ABQ2WKV7</accession>
<keyword evidence="3" id="KW-0813">Transport</keyword>
<evidence type="ECO:0000313" key="16">
    <source>
        <dbReference type="Proteomes" id="UP000634667"/>
    </source>
</evidence>
<keyword evidence="7" id="KW-0479">Metal-binding</keyword>
<evidence type="ECO:0000256" key="6">
    <source>
        <dbReference type="ARBA" id="ARBA00022692"/>
    </source>
</evidence>
<dbReference type="InterPro" id="IPR016174">
    <property type="entry name" value="Di-haem_cyt_TM"/>
</dbReference>
<dbReference type="SUPFAM" id="SSF81342">
    <property type="entry name" value="Transmembrane di-heme cytochromes"/>
    <property type="match status" value="1"/>
</dbReference>
<dbReference type="Proteomes" id="UP000634667">
    <property type="component" value="Unassembled WGS sequence"/>
</dbReference>
<dbReference type="InterPro" id="IPR011577">
    <property type="entry name" value="Cyt_b561_bac/Ni-Hgenase"/>
</dbReference>
<comment type="cofactor">
    <cofactor evidence="1">
        <name>heme b</name>
        <dbReference type="ChEBI" id="CHEBI:60344"/>
    </cofactor>
</comment>
<comment type="similarity">
    <text evidence="12">Belongs to the cytochrome b561 family.</text>
</comment>
<dbReference type="PANTHER" id="PTHR30529:SF6">
    <property type="entry name" value="BLL0291 PROTEIN"/>
    <property type="match status" value="1"/>
</dbReference>
<evidence type="ECO:0000256" key="2">
    <source>
        <dbReference type="ARBA" id="ARBA00004651"/>
    </source>
</evidence>
<evidence type="ECO:0000256" key="12">
    <source>
        <dbReference type="ARBA" id="ARBA00037975"/>
    </source>
</evidence>
<gene>
    <name evidence="15" type="ORF">GCM10008111_17300</name>
</gene>
<evidence type="ECO:0000256" key="13">
    <source>
        <dbReference type="SAM" id="Phobius"/>
    </source>
</evidence>
<dbReference type="PANTHER" id="PTHR30529">
    <property type="entry name" value="CYTOCHROME B561"/>
    <property type="match status" value="1"/>
</dbReference>
<feature type="transmembrane region" description="Helical" evidence="13">
    <location>
        <begin position="13"/>
        <end position="37"/>
    </location>
</feature>
<evidence type="ECO:0000256" key="7">
    <source>
        <dbReference type="ARBA" id="ARBA00022723"/>
    </source>
</evidence>
<evidence type="ECO:0000313" key="15">
    <source>
        <dbReference type="EMBL" id="GGW61653.1"/>
    </source>
</evidence>
<keyword evidence="11 13" id="KW-0472">Membrane</keyword>
<sequence length="175" mass="19482">MNKPQVYPIAMRLVHWLMAALILSLLFVGLSMVSSLGPWQYTLLQWHKIAGVVALFAVLLRVALRLSSRTPALPNAIPKWQQAIAKLTHLAFYALLLLMPLSGYLMQNAAGRPLSVFGVSLPSIIATDLAWYGAFRELHAWLSIALILLIILHISAALYHGLIRRDGVLRSMIKH</sequence>
<evidence type="ECO:0000256" key="1">
    <source>
        <dbReference type="ARBA" id="ARBA00001970"/>
    </source>
</evidence>
<proteinExistence type="inferred from homology"/>
<evidence type="ECO:0000256" key="11">
    <source>
        <dbReference type="ARBA" id="ARBA00023136"/>
    </source>
</evidence>
<evidence type="ECO:0000256" key="3">
    <source>
        <dbReference type="ARBA" id="ARBA00022448"/>
    </source>
</evidence>
<reference evidence="16" key="1">
    <citation type="journal article" date="2019" name="Int. J. Syst. Evol. Microbiol.">
        <title>The Global Catalogue of Microorganisms (GCM) 10K type strain sequencing project: providing services to taxonomists for standard genome sequencing and annotation.</title>
        <authorList>
            <consortium name="The Broad Institute Genomics Platform"/>
            <consortium name="The Broad Institute Genome Sequencing Center for Infectious Disease"/>
            <person name="Wu L."/>
            <person name="Ma J."/>
        </authorList>
    </citation>
    <scope>NUCLEOTIDE SEQUENCE [LARGE SCALE GENOMIC DNA]</scope>
    <source>
        <strain evidence="16">KCTC 23723</strain>
    </source>
</reference>
<feature type="transmembrane region" description="Helical" evidence="13">
    <location>
        <begin position="87"/>
        <end position="106"/>
    </location>
</feature>
<evidence type="ECO:0000256" key="8">
    <source>
        <dbReference type="ARBA" id="ARBA00022982"/>
    </source>
</evidence>
<feature type="domain" description="Cytochrome b561 bacterial/Ni-hydrogenase" evidence="14">
    <location>
        <begin position="6"/>
        <end position="174"/>
    </location>
</feature>
<keyword evidence="16" id="KW-1185">Reference proteome</keyword>
<evidence type="ECO:0000256" key="9">
    <source>
        <dbReference type="ARBA" id="ARBA00022989"/>
    </source>
</evidence>
<feature type="transmembrane region" description="Helical" evidence="13">
    <location>
        <begin position="140"/>
        <end position="162"/>
    </location>
</feature>
<dbReference type="RefSeq" id="WP_189482545.1">
    <property type="nucleotide sequence ID" value="NZ_BMYR01000006.1"/>
</dbReference>
<evidence type="ECO:0000259" key="14">
    <source>
        <dbReference type="Pfam" id="PF01292"/>
    </source>
</evidence>
<evidence type="ECO:0000256" key="10">
    <source>
        <dbReference type="ARBA" id="ARBA00023004"/>
    </source>
</evidence>
<dbReference type="EMBL" id="BMYR01000006">
    <property type="protein sequence ID" value="GGW61653.1"/>
    <property type="molecule type" value="Genomic_DNA"/>
</dbReference>
<keyword evidence="10" id="KW-0408">Iron</keyword>
<feature type="transmembrane region" description="Helical" evidence="13">
    <location>
        <begin position="49"/>
        <end position="67"/>
    </location>
</feature>
<keyword evidence="6 13" id="KW-0812">Transmembrane</keyword>
<comment type="subcellular location">
    <subcellularLocation>
        <location evidence="2">Cell membrane</location>
        <topology evidence="2">Multi-pass membrane protein</topology>
    </subcellularLocation>
</comment>
<organism evidence="15 16">
    <name type="scientific">Alishewanella tabrizica</name>
    <dbReference type="NCBI Taxonomy" id="671278"/>
    <lineage>
        <taxon>Bacteria</taxon>
        <taxon>Pseudomonadati</taxon>
        <taxon>Pseudomonadota</taxon>
        <taxon>Gammaproteobacteria</taxon>
        <taxon>Alteromonadales</taxon>
        <taxon>Alteromonadaceae</taxon>
        <taxon>Alishewanella</taxon>
    </lineage>
</organism>
<keyword evidence="4" id="KW-1003">Cell membrane</keyword>
<comment type="caution">
    <text evidence="15">The sequence shown here is derived from an EMBL/GenBank/DDBJ whole genome shotgun (WGS) entry which is preliminary data.</text>
</comment>
<dbReference type="Gene3D" id="1.20.950.20">
    <property type="entry name" value="Transmembrane di-heme cytochromes, Chain C"/>
    <property type="match status" value="2"/>
</dbReference>